<evidence type="ECO:0000256" key="7">
    <source>
        <dbReference type="SAM" id="Phobius"/>
    </source>
</evidence>
<evidence type="ECO:0000256" key="2">
    <source>
        <dbReference type="ARBA" id="ARBA00012438"/>
    </source>
</evidence>
<dbReference type="EMBL" id="JAGINW010000001">
    <property type="protein sequence ID" value="MBP2323460.1"/>
    <property type="molecule type" value="Genomic_DNA"/>
</dbReference>
<dbReference type="EC" id="2.7.13.3" evidence="2"/>
<name>A0ABS4TGA8_9PSEU</name>
<keyword evidence="3" id="KW-0597">Phosphoprotein</keyword>
<dbReference type="Proteomes" id="UP001519332">
    <property type="component" value="Unassembled WGS sequence"/>
</dbReference>
<protein>
    <recommendedName>
        <fullName evidence="2">histidine kinase</fullName>
        <ecNumber evidence="2">2.7.13.3</ecNumber>
    </recommendedName>
</protein>
<evidence type="ECO:0000256" key="3">
    <source>
        <dbReference type="ARBA" id="ARBA00022553"/>
    </source>
</evidence>
<feature type="domain" description="Histidine kinase/HSP90-like ATPase" evidence="8">
    <location>
        <begin position="531"/>
        <end position="635"/>
    </location>
</feature>
<feature type="transmembrane region" description="Helical" evidence="7">
    <location>
        <begin position="32"/>
        <end position="52"/>
    </location>
</feature>
<evidence type="ECO:0000259" key="9">
    <source>
        <dbReference type="Pfam" id="PF08376"/>
    </source>
</evidence>
<evidence type="ECO:0000256" key="4">
    <source>
        <dbReference type="ARBA" id="ARBA00022679"/>
    </source>
</evidence>
<keyword evidence="4" id="KW-0808">Transferase</keyword>
<keyword evidence="11" id="KW-1185">Reference proteome</keyword>
<dbReference type="Gene3D" id="3.30.565.10">
    <property type="entry name" value="Histidine kinase-like ATPase, C-terminal domain"/>
    <property type="match status" value="1"/>
</dbReference>
<proteinExistence type="predicted"/>
<keyword evidence="7" id="KW-1133">Transmembrane helix</keyword>
<evidence type="ECO:0000256" key="6">
    <source>
        <dbReference type="SAM" id="MobiDB-lite"/>
    </source>
</evidence>
<gene>
    <name evidence="10" type="ORF">JOF56_003845</name>
</gene>
<feature type="region of interest" description="Disordered" evidence="6">
    <location>
        <begin position="371"/>
        <end position="391"/>
    </location>
</feature>
<dbReference type="PANTHER" id="PTHR45436:SF5">
    <property type="entry name" value="SENSOR HISTIDINE KINASE TRCS"/>
    <property type="match status" value="1"/>
</dbReference>
<dbReference type="PANTHER" id="PTHR45436">
    <property type="entry name" value="SENSOR HISTIDINE KINASE YKOH"/>
    <property type="match status" value="1"/>
</dbReference>
<dbReference type="GO" id="GO:0016301">
    <property type="term" value="F:kinase activity"/>
    <property type="evidence" value="ECO:0007669"/>
    <property type="project" value="UniProtKB-KW"/>
</dbReference>
<comment type="catalytic activity">
    <reaction evidence="1">
        <text>ATP + protein L-histidine = ADP + protein N-phospho-L-histidine.</text>
        <dbReference type="EC" id="2.7.13.3"/>
    </reaction>
</comment>
<dbReference type="InterPro" id="IPR036890">
    <property type="entry name" value="HATPase_C_sf"/>
</dbReference>
<feature type="region of interest" description="Disordered" evidence="6">
    <location>
        <begin position="648"/>
        <end position="713"/>
    </location>
</feature>
<comment type="caution">
    <text evidence="10">The sequence shown here is derived from an EMBL/GenBank/DDBJ whole genome shotgun (WGS) entry which is preliminary data.</text>
</comment>
<keyword evidence="7" id="KW-0472">Membrane</keyword>
<dbReference type="InterPro" id="IPR003594">
    <property type="entry name" value="HATPase_dom"/>
</dbReference>
<evidence type="ECO:0000259" key="8">
    <source>
        <dbReference type="Pfam" id="PF02518"/>
    </source>
</evidence>
<evidence type="ECO:0000256" key="5">
    <source>
        <dbReference type="ARBA" id="ARBA00022777"/>
    </source>
</evidence>
<dbReference type="InterPro" id="IPR050428">
    <property type="entry name" value="TCS_sensor_his_kinase"/>
</dbReference>
<organism evidence="10 11">
    <name type="scientific">Kibdelosporangium banguiense</name>
    <dbReference type="NCBI Taxonomy" id="1365924"/>
    <lineage>
        <taxon>Bacteria</taxon>
        <taxon>Bacillati</taxon>
        <taxon>Actinomycetota</taxon>
        <taxon>Actinomycetes</taxon>
        <taxon>Pseudonocardiales</taxon>
        <taxon>Pseudonocardiaceae</taxon>
        <taxon>Kibdelosporangium</taxon>
    </lineage>
</organism>
<dbReference type="RefSeq" id="WP_209639889.1">
    <property type="nucleotide sequence ID" value="NZ_JAGINW010000001.1"/>
</dbReference>
<keyword evidence="7" id="KW-0812">Transmembrane</keyword>
<feature type="domain" description="Nitrate/nitrite sensing protein" evidence="9">
    <location>
        <begin position="73"/>
        <end position="306"/>
    </location>
</feature>
<sequence length="713" mass="76311">MPNGDVSGTGRDRPLVRRLLAPRAIGHRLVRIRLASVTLVLVLLGMAIAGQLSDYSDACDTKQAVSLALTVQDLTQQLQRERDLTNGVPGGESQFKAEIGPQRVNTDKALATLTLAVAADDTPDAREVRSALDRLNAVISTRQNIDDGRADRTAAFQWYTAGIAALNEAAPGVGQGRDAELRNGLRALGELGAAKEATAQERGLLNRVFATGHFRAGEYIRFTEIRADKQAGLAAFQDDANVVRRAQLDQTLKSESAVQAAAAETVAISSAVGPIARWIDPVGWWAQMTSVVDQMWDLQRAVGQDLTYRASELRAEATSGLVVFLLLALLAVGLEITLVVGCLRSVVRPLAALAVQAHDVAARRLPTSVAGWHAPGTNQPVPPEPVRPPARAGSEIASVAQALDRVQSTAFELAGQQALVRRNTTESLADLGRRNQDLACRQLGFISALERDEPDPAVLANLFELDHLATRMRRNAESLLVLAGESSPRRGAEPLAITDVVRAGISGVEDYQRVSLRDVDDVYVTGAAVGELAHLLAELIDNALSFSPPDLPVEVYGRRAGVRYALTVADHGAGMSHEQLATANTRLRGEEDFPVAPTRFLGHYVAGRLAQRLGVQVELTQAPDSGINAQLLLPDTMLIDLLAPRAENSDEPAREIPAGNGSATGTATKSHSTDEWVTAGPAITQITRMVKRNPKRQGDQTRPAPVRPAEKGT</sequence>
<evidence type="ECO:0000313" key="10">
    <source>
        <dbReference type="EMBL" id="MBP2323460.1"/>
    </source>
</evidence>
<keyword evidence="5 10" id="KW-0418">Kinase</keyword>
<dbReference type="Pfam" id="PF02518">
    <property type="entry name" value="HATPase_c"/>
    <property type="match status" value="1"/>
</dbReference>
<reference evidence="10 11" key="1">
    <citation type="submission" date="2021-03" db="EMBL/GenBank/DDBJ databases">
        <title>Sequencing the genomes of 1000 actinobacteria strains.</title>
        <authorList>
            <person name="Klenk H.-P."/>
        </authorList>
    </citation>
    <scope>NUCLEOTIDE SEQUENCE [LARGE SCALE GENOMIC DNA]</scope>
    <source>
        <strain evidence="10 11">DSM 46670</strain>
    </source>
</reference>
<evidence type="ECO:0000256" key="1">
    <source>
        <dbReference type="ARBA" id="ARBA00000085"/>
    </source>
</evidence>
<dbReference type="SUPFAM" id="SSF55874">
    <property type="entry name" value="ATPase domain of HSP90 chaperone/DNA topoisomerase II/histidine kinase"/>
    <property type="match status" value="1"/>
</dbReference>
<accession>A0ABS4TGA8</accession>
<evidence type="ECO:0000313" key="11">
    <source>
        <dbReference type="Proteomes" id="UP001519332"/>
    </source>
</evidence>
<dbReference type="Pfam" id="PF08376">
    <property type="entry name" value="NIT"/>
    <property type="match status" value="1"/>
</dbReference>
<feature type="transmembrane region" description="Helical" evidence="7">
    <location>
        <begin position="321"/>
        <end position="343"/>
    </location>
</feature>
<feature type="compositionally biased region" description="Polar residues" evidence="6">
    <location>
        <begin position="661"/>
        <end position="670"/>
    </location>
</feature>
<dbReference type="InterPro" id="IPR013587">
    <property type="entry name" value="Nitrate/nitrite_sensing"/>
</dbReference>